<dbReference type="Gene3D" id="3.40.50.1110">
    <property type="entry name" value="SGNH hydrolase"/>
    <property type="match status" value="1"/>
</dbReference>
<evidence type="ECO:0000256" key="1">
    <source>
        <dbReference type="SAM" id="SignalP"/>
    </source>
</evidence>
<feature type="signal peptide" evidence="1">
    <location>
        <begin position="1"/>
        <end position="32"/>
    </location>
</feature>
<feature type="domain" description="SGNH hydrolase-type esterase" evidence="2">
    <location>
        <begin position="65"/>
        <end position="233"/>
    </location>
</feature>
<comment type="caution">
    <text evidence="3">The sequence shown here is derived from an EMBL/GenBank/DDBJ whole genome shotgun (WGS) entry which is preliminary data.</text>
</comment>
<dbReference type="Proteomes" id="UP000565572">
    <property type="component" value="Unassembled WGS sequence"/>
</dbReference>
<organism evidence="3 4">
    <name type="scientific">Microlunatus antarcticus</name>
    <dbReference type="NCBI Taxonomy" id="53388"/>
    <lineage>
        <taxon>Bacteria</taxon>
        <taxon>Bacillati</taxon>
        <taxon>Actinomycetota</taxon>
        <taxon>Actinomycetes</taxon>
        <taxon>Propionibacteriales</taxon>
        <taxon>Propionibacteriaceae</taxon>
        <taxon>Microlunatus</taxon>
    </lineage>
</organism>
<dbReference type="CDD" id="cd00229">
    <property type="entry name" value="SGNH_hydrolase"/>
    <property type="match status" value="1"/>
</dbReference>
<evidence type="ECO:0000259" key="2">
    <source>
        <dbReference type="Pfam" id="PF13472"/>
    </source>
</evidence>
<evidence type="ECO:0000313" key="3">
    <source>
        <dbReference type="EMBL" id="MBB3328196.1"/>
    </source>
</evidence>
<evidence type="ECO:0000313" key="4">
    <source>
        <dbReference type="Proteomes" id="UP000565572"/>
    </source>
</evidence>
<dbReference type="InterPro" id="IPR013830">
    <property type="entry name" value="SGNH_hydro"/>
</dbReference>
<feature type="chain" id="PRO_5031414481" evidence="1">
    <location>
        <begin position="33"/>
        <end position="252"/>
    </location>
</feature>
<dbReference type="InterPro" id="IPR036514">
    <property type="entry name" value="SGNH_hydro_sf"/>
</dbReference>
<reference evidence="3 4" key="1">
    <citation type="submission" date="2020-08" db="EMBL/GenBank/DDBJ databases">
        <title>Sequencing the genomes of 1000 actinobacteria strains.</title>
        <authorList>
            <person name="Klenk H.-P."/>
        </authorList>
    </citation>
    <scope>NUCLEOTIDE SEQUENCE [LARGE SCALE GENOMIC DNA]</scope>
    <source>
        <strain evidence="3 4">DSM 11053</strain>
    </source>
</reference>
<sequence>MSRRSRARTRLGLAVVATLAVLGLVSGCSTPAAPPAPEPTCTLPDPRPTLVPGSLVLPKNPDVLVLGDSYTEGYGAEPETKGWAYLVGKPLGWKVTVNGVGGTGYVNPGPRNEGTYLQRLAGVQGGTFDLVVLQGGSNDRDTPYLALTDAVSRTVDAVRAKFPGTAVLLMGPATPYGKPDGPRLVAQCVLAGYGTQQHLPFVDPLAESWFVDGDGSRYANPVNGHPSNAGYRVIAGRFETDVRVLLGTTKRS</sequence>
<gene>
    <name evidence="3" type="ORF">FHX39_003140</name>
</gene>
<dbReference type="EMBL" id="JACHZG010000001">
    <property type="protein sequence ID" value="MBB3328196.1"/>
    <property type="molecule type" value="Genomic_DNA"/>
</dbReference>
<dbReference type="AlphaFoldDB" id="A0A7W5JY13"/>
<proteinExistence type="predicted"/>
<keyword evidence="1" id="KW-0732">Signal</keyword>
<dbReference type="PROSITE" id="PS51257">
    <property type="entry name" value="PROKAR_LIPOPROTEIN"/>
    <property type="match status" value="1"/>
</dbReference>
<dbReference type="Pfam" id="PF13472">
    <property type="entry name" value="Lipase_GDSL_2"/>
    <property type="match status" value="1"/>
</dbReference>
<name>A0A7W5JY13_9ACTN</name>
<dbReference type="SUPFAM" id="SSF52266">
    <property type="entry name" value="SGNH hydrolase"/>
    <property type="match status" value="1"/>
</dbReference>
<dbReference type="RefSeq" id="WP_183339922.1">
    <property type="nucleotide sequence ID" value="NZ_JACHZG010000001.1"/>
</dbReference>
<protein>
    <submittedName>
        <fullName evidence="3">Lysophospholipase L1-like esterase</fullName>
    </submittedName>
</protein>
<accession>A0A7W5JY13</accession>
<keyword evidence="4" id="KW-1185">Reference proteome</keyword>